<dbReference type="Proteomes" id="UP000887013">
    <property type="component" value="Unassembled WGS sequence"/>
</dbReference>
<proteinExistence type="predicted"/>
<organism evidence="2 3">
    <name type="scientific">Nephila pilipes</name>
    <name type="common">Giant wood spider</name>
    <name type="synonym">Nephila maculata</name>
    <dbReference type="NCBI Taxonomy" id="299642"/>
    <lineage>
        <taxon>Eukaryota</taxon>
        <taxon>Metazoa</taxon>
        <taxon>Ecdysozoa</taxon>
        <taxon>Arthropoda</taxon>
        <taxon>Chelicerata</taxon>
        <taxon>Arachnida</taxon>
        <taxon>Araneae</taxon>
        <taxon>Araneomorphae</taxon>
        <taxon>Entelegynae</taxon>
        <taxon>Araneoidea</taxon>
        <taxon>Nephilidae</taxon>
        <taxon>Nephila</taxon>
    </lineage>
</organism>
<dbReference type="OrthoDB" id="10286015at2759"/>
<evidence type="ECO:0000313" key="3">
    <source>
        <dbReference type="Proteomes" id="UP000887013"/>
    </source>
</evidence>
<evidence type="ECO:0000256" key="1">
    <source>
        <dbReference type="SAM" id="MobiDB-lite"/>
    </source>
</evidence>
<comment type="caution">
    <text evidence="2">The sequence shown here is derived from an EMBL/GenBank/DDBJ whole genome shotgun (WGS) entry which is preliminary data.</text>
</comment>
<keyword evidence="3" id="KW-1185">Reference proteome</keyword>
<protein>
    <submittedName>
        <fullName evidence="2">Uncharacterized protein</fullName>
    </submittedName>
</protein>
<name>A0A8X6MGX1_NEPPI</name>
<feature type="region of interest" description="Disordered" evidence="1">
    <location>
        <begin position="109"/>
        <end position="128"/>
    </location>
</feature>
<dbReference type="EMBL" id="BMAW01091897">
    <property type="protein sequence ID" value="GFS52179.1"/>
    <property type="molecule type" value="Genomic_DNA"/>
</dbReference>
<reference evidence="2" key="1">
    <citation type="submission" date="2020-08" db="EMBL/GenBank/DDBJ databases">
        <title>Multicomponent nature underlies the extraordinary mechanical properties of spider dragline silk.</title>
        <authorList>
            <person name="Kono N."/>
            <person name="Nakamura H."/>
            <person name="Mori M."/>
            <person name="Yoshida Y."/>
            <person name="Ohtoshi R."/>
            <person name="Malay A.D."/>
            <person name="Moran D.A.P."/>
            <person name="Tomita M."/>
            <person name="Numata K."/>
            <person name="Arakawa K."/>
        </authorList>
    </citation>
    <scope>NUCLEOTIDE SEQUENCE</scope>
</reference>
<accession>A0A8X6MGX1</accession>
<dbReference type="AlphaFoldDB" id="A0A8X6MGX1"/>
<sequence>MCVLFCNDTKTAYRSHIVRRRVAGASVFGFMKNNHIAAGSWQGKVLLLTPGSSVLTPGKQETPRSFAQALVHHDLHKVFPVRDPSRELTPLKAPPCSLILQKTPPENFLPEASLKDKRSSTNKMPPTYRILESSSNTYPGSRRMGGCKTAQLSLVKCQRLPTTDRWA</sequence>
<gene>
    <name evidence="2" type="ORF">NPIL_347631</name>
</gene>
<evidence type="ECO:0000313" key="2">
    <source>
        <dbReference type="EMBL" id="GFS52179.1"/>
    </source>
</evidence>